<name>A0A9P6VNE1_9HELO</name>
<evidence type="ECO:0000256" key="1">
    <source>
        <dbReference type="ARBA" id="ARBA00001971"/>
    </source>
</evidence>
<dbReference type="InterPro" id="IPR002401">
    <property type="entry name" value="Cyt_P450_E_grp-I"/>
</dbReference>
<dbReference type="EMBL" id="VNKQ01000005">
    <property type="protein sequence ID" value="KAG0650707.1"/>
    <property type="molecule type" value="Genomic_DNA"/>
</dbReference>
<dbReference type="SUPFAM" id="SSF48264">
    <property type="entry name" value="Cytochrome P450"/>
    <property type="match status" value="1"/>
</dbReference>
<keyword evidence="6 8" id="KW-0408">Iron</keyword>
<dbReference type="GO" id="GO:0016705">
    <property type="term" value="F:oxidoreductase activity, acting on paired donors, with incorporation or reduction of molecular oxygen"/>
    <property type="evidence" value="ECO:0007669"/>
    <property type="project" value="InterPro"/>
</dbReference>
<gene>
    <name evidence="9" type="ORF">D0Z07_2879</name>
</gene>
<reference evidence="9" key="1">
    <citation type="submission" date="2019-07" db="EMBL/GenBank/DDBJ databases">
        <title>Hyphodiscus hymeniophilus genome sequencing and assembly.</title>
        <authorList>
            <person name="Kramer G."/>
            <person name="Nodwell J."/>
        </authorList>
    </citation>
    <scope>NUCLEOTIDE SEQUENCE</scope>
    <source>
        <strain evidence="9">ATCC 34498</strain>
    </source>
</reference>
<evidence type="ECO:0000256" key="4">
    <source>
        <dbReference type="ARBA" id="ARBA00022723"/>
    </source>
</evidence>
<dbReference type="Proteomes" id="UP000785200">
    <property type="component" value="Unassembled WGS sequence"/>
</dbReference>
<comment type="pathway">
    <text evidence="2">Secondary metabolite biosynthesis.</text>
</comment>
<dbReference type="InterPro" id="IPR036396">
    <property type="entry name" value="Cyt_P450_sf"/>
</dbReference>
<feature type="binding site" description="axial binding residue" evidence="8">
    <location>
        <position position="529"/>
    </location>
    <ligand>
        <name>heme</name>
        <dbReference type="ChEBI" id="CHEBI:30413"/>
    </ligand>
    <ligandPart>
        <name>Fe</name>
        <dbReference type="ChEBI" id="CHEBI:18248"/>
    </ligandPart>
</feature>
<evidence type="ECO:0000313" key="10">
    <source>
        <dbReference type="Proteomes" id="UP000785200"/>
    </source>
</evidence>
<dbReference type="PRINTS" id="PR00385">
    <property type="entry name" value="P450"/>
</dbReference>
<dbReference type="PRINTS" id="PR00463">
    <property type="entry name" value="EP450I"/>
</dbReference>
<keyword evidence="5" id="KW-0560">Oxidoreductase</keyword>
<evidence type="ECO:0000256" key="7">
    <source>
        <dbReference type="ARBA" id="ARBA00023033"/>
    </source>
</evidence>
<dbReference type="PANTHER" id="PTHR24305">
    <property type="entry name" value="CYTOCHROME P450"/>
    <property type="match status" value="1"/>
</dbReference>
<keyword evidence="7" id="KW-0503">Monooxygenase</keyword>
<keyword evidence="4 8" id="KW-0479">Metal-binding</keyword>
<evidence type="ECO:0000256" key="2">
    <source>
        <dbReference type="ARBA" id="ARBA00005179"/>
    </source>
</evidence>
<dbReference type="AlphaFoldDB" id="A0A9P6VNE1"/>
<accession>A0A9P6VNE1</accession>
<evidence type="ECO:0000256" key="5">
    <source>
        <dbReference type="ARBA" id="ARBA00023002"/>
    </source>
</evidence>
<evidence type="ECO:0000256" key="8">
    <source>
        <dbReference type="PIRSR" id="PIRSR602401-1"/>
    </source>
</evidence>
<organism evidence="9 10">
    <name type="scientific">Hyphodiscus hymeniophilus</name>
    <dbReference type="NCBI Taxonomy" id="353542"/>
    <lineage>
        <taxon>Eukaryota</taxon>
        <taxon>Fungi</taxon>
        <taxon>Dikarya</taxon>
        <taxon>Ascomycota</taxon>
        <taxon>Pezizomycotina</taxon>
        <taxon>Leotiomycetes</taxon>
        <taxon>Helotiales</taxon>
        <taxon>Hyphodiscaceae</taxon>
        <taxon>Hyphodiscus</taxon>
    </lineage>
</organism>
<dbReference type="InterPro" id="IPR001128">
    <property type="entry name" value="Cyt_P450"/>
</dbReference>
<dbReference type="InterPro" id="IPR050121">
    <property type="entry name" value="Cytochrome_P450_monoxygenase"/>
</dbReference>
<evidence type="ECO:0000313" key="9">
    <source>
        <dbReference type="EMBL" id="KAG0650707.1"/>
    </source>
</evidence>
<protein>
    <submittedName>
        <fullName evidence="9">Aflatoxin biosynthesis N</fullName>
    </submittedName>
</protein>
<comment type="caution">
    <text evidence="9">The sequence shown here is derived from an EMBL/GenBank/DDBJ whole genome shotgun (WGS) entry which is preliminary data.</text>
</comment>
<dbReference type="GO" id="GO:0004497">
    <property type="term" value="F:monooxygenase activity"/>
    <property type="evidence" value="ECO:0007669"/>
    <property type="project" value="UniProtKB-KW"/>
</dbReference>
<comment type="cofactor">
    <cofactor evidence="1 8">
        <name>heme</name>
        <dbReference type="ChEBI" id="CHEBI:30413"/>
    </cofactor>
</comment>
<dbReference type="GO" id="GO:0005506">
    <property type="term" value="F:iron ion binding"/>
    <property type="evidence" value="ECO:0007669"/>
    <property type="project" value="InterPro"/>
</dbReference>
<dbReference type="PANTHER" id="PTHR24305:SF107">
    <property type="entry name" value="P450, PUTATIVE (EUROFUNG)-RELATED"/>
    <property type="match status" value="1"/>
</dbReference>
<evidence type="ECO:0000256" key="3">
    <source>
        <dbReference type="ARBA" id="ARBA00022617"/>
    </source>
</evidence>
<dbReference type="Gene3D" id="1.10.630.10">
    <property type="entry name" value="Cytochrome P450"/>
    <property type="match status" value="1"/>
</dbReference>
<dbReference type="Pfam" id="PF00067">
    <property type="entry name" value="p450"/>
    <property type="match status" value="1"/>
</dbReference>
<dbReference type="GO" id="GO:0020037">
    <property type="term" value="F:heme binding"/>
    <property type="evidence" value="ECO:0007669"/>
    <property type="project" value="InterPro"/>
</dbReference>
<evidence type="ECO:0000256" key="6">
    <source>
        <dbReference type="ARBA" id="ARBA00023004"/>
    </source>
</evidence>
<keyword evidence="3 8" id="KW-0349">Heme</keyword>
<keyword evidence="10" id="KW-1185">Reference proteome</keyword>
<sequence>MNGTQHSAVAQVLGSAQSVDFPHLLVVALFMFVVRIDTSYLPISVPAFLLAIYHEWTLVEKNDESTIKYSLSSIFICWFGTFAYRLAKRRLKAHELPGPPHNIVLGHLPTLAKESPKLPFDGHSHLLMNHLADEYNLRESGLFYMDVYPISQSPMLVVTSPEVASQVTQAEMYGYAKHPALQNFKAVLGERGIVSQEGAKWKVLRTMFNPGFSQANLFSMVPMIVDETNIFMSRLSKSAKADGFVESIEMLAAELTVDIIGQALFGLKFNSQTSMNPLVDSIIQSSRNVVTASDLSPQHLNVWKMMKLKYYEIVANKQLMKVLRTRWSELDSSPEKAAQSHAIFDIAMATYMKKEGKVEATMTTDFLELMRDNVKTFIFAGHDTTSSVLAYSFYELSRHPEILEEVRAEHESILGSDPNEAAGRLTEDPKLANALRLTAAVVRETMRLYLPATSVRIGPPGGTVTGTDGKTYSTEGYLVWLNNVILMHDPKVFPKPYEFIPNRFLPDKSPFSPIPKNAFRPFEKGPRDCIGQELAMLEAKVVLALVLRKFDFKEAYGELDLRLGRTVEKPTVETERIGGRAYQILWTTAKPKDGIPMWVKERGIKSG</sequence>
<dbReference type="CDD" id="cd11051">
    <property type="entry name" value="CYP59-like"/>
    <property type="match status" value="1"/>
</dbReference>
<dbReference type="OrthoDB" id="10029320at2759"/>
<proteinExistence type="predicted"/>